<keyword evidence="3" id="KW-0472">Membrane</keyword>
<keyword evidence="1" id="KW-0175">Coiled coil</keyword>
<evidence type="ECO:0008006" key="6">
    <source>
        <dbReference type="Google" id="ProtNLM"/>
    </source>
</evidence>
<keyword evidence="3" id="KW-1133">Transmembrane helix</keyword>
<accession>A0A838B977</accession>
<evidence type="ECO:0000256" key="3">
    <source>
        <dbReference type="SAM" id="Phobius"/>
    </source>
</evidence>
<feature type="transmembrane region" description="Helical" evidence="3">
    <location>
        <begin position="57"/>
        <end position="78"/>
    </location>
</feature>
<keyword evidence="5" id="KW-1185">Reference proteome</keyword>
<sequence>MKKPGGTATQKPSTASPAPAKKPESLPETTEGFPWPSSHEIKKEANPFTDRDWRMLAYAWSGLAVRLAIIFTLGFSVFQFLANQEQKRVEQTMSLVELWESKDFQQAQRALKERLAALNAKYDNLLSATPSPTEEQVFRQRIGIEAMTAGGGTMPIADFNDSFDRIVYFLNRLSICVDGKLCSRDVADAYFRDYAVSFWSYFAGYIEKERKTGSANYAQAIENYVRHGSPPPADSK</sequence>
<gene>
    <name evidence="4" type="ORF">H0241_20610</name>
</gene>
<dbReference type="RefSeq" id="WP_181059588.1">
    <property type="nucleotide sequence ID" value="NZ_JACDTY010000010.1"/>
</dbReference>
<dbReference type="InterPro" id="IPR031876">
    <property type="entry name" value="DUF4760"/>
</dbReference>
<keyword evidence="3" id="KW-0812">Transmembrane</keyword>
<proteinExistence type="predicted"/>
<dbReference type="EMBL" id="JACDTY010000010">
    <property type="protein sequence ID" value="MBA1142627.1"/>
    <property type="molecule type" value="Genomic_DNA"/>
</dbReference>
<protein>
    <recommendedName>
        <fullName evidence="6">DUF4760 domain-containing protein</fullName>
    </recommendedName>
</protein>
<reference evidence="4 5" key="1">
    <citation type="submission" date="2020-07" db="EMBL/GenBank/DDBJ databases">
        <title>Definition of the novel symbiovar canariense within Mesorhizobium novociceri, a new species of genus Mesorhizobium nodulating Cicer canariense in the Caldera de Taburiente National Park (La Palma, Canary Islands).</title>
        <authorList>
            <person name="Leon-Barrios M."/>
            <person name="Perez-Yepez J."/>
            <person name="Flores-Felix J.D."/>
            <person name="Ramirez-Baena M.H."/>
            <person name="Pulido-Suarez L."/>
            <person name="Igual J.M."/>
            <person name="Velazquez E."/>
            <person name="Peix A."/>
        </authorList>
    </citation>
    <scope>NUCLEOTIDE SEQUENCE [LARGE SCALE GENOMIC DNA]</scope>
    <source>
        <strain evidence="4 5">CCANP35</strain>
    </source>
</reference>
<feature type="coiled-coil region" evidence="1">
    <location>
        <begin position="101"/>
        <end position="128"/>
    </location>
</feature>
<dbReference type="Pfam" id="PF15956">
    <property type="entry name" value="DUF4760"/>
    <property type="match status" value="1"/>
</dbReference>
<evidence type="ECO:0000313" key="4">
    <source>
        <dbReference type="EMBL" id="MBA1142627.1"/>
    </source>
</evidence>
<organism evidence="4 5">
    <name type="scientific">Mesorhizobium neociceri</name>
    <dbReference type="NCBI Taxonomy" id="1307853"/>
    <lineage>
        <taxon>Bacteria</taxon>
        <taxon>Pseudomonadati</taxon>
        <taxon>Pseudomonadota</taxon>
        <taxon>Alphaproteobacteria</taxon>
        <taxon>Hyphomicrobiales</taxon>
        <taxon>Phyllobacteriaceae</taxon>
        <taxon>Mesorhizobium</taxon>
    </lineage>
</organism>
<comment type="caution">
    <text evidence="4">The sequence shown here is derived from an EMBL/GenBank/DDBJ whole genome shotgun (WGS) entry which is preliminary data.</text>
</comment>
<feature type="compositionally biased region" description="Low complexity" evidence="2">
    <location>
        <begin position="7"/>
        <end position="19"/>
    </location>
</feature>
<name>A0A838B977_9HYPH</name>
<evidence type="ECO:0000313" key="5">
    <source>
        <dbReference type="Proteomes" id="UP000558284"/>
    </source>
</evidence>
<feature type="region of interest" description="Disordered" evidence="2">
    <location>
        <begin position="1"/>
        <end position="41"/>
    </location>
</feature>
<dbReference type="Proteomes" id="UP000558284">
    <property type="component" value="Unassembled WGS sequence"/>
</dbReference>
<evidence type="ECO:0000256" key="2">
    <source>
        <dbReference type="SAM" id="MobiDB-lite"/>
    </source>
</evidence>
<dbReference type="AlphaFoldDB" id="A0A838B977"/>
<evidence type="ECO:0000256" key="1">
    <source>
        <dbReference type="SAM" id="Coils"/>
    </source>
</evidence>